<feature type="coiled-coil region" evidence="1">
    <location>
        <begin position="785"/>
        <end position="812"/>
    </location>
</feature>
<dbReference type="Proteomes" id="UP001642484">
    <property type="component" value="Unassembled WGS sequence"/>
</dbReference>
<keyword evidence="4" id="KW-1185">Reference proteome</keyword>
<evidence type="ECO:0000313" key="4">
    <source>
        <dbReference type="Proteomes" id="UP001642484"/>
    </source>
</evidence>
<proteinExistence type="predicted"/>
<accession>A0ABP0KGV5</accession>
<sequence>MNGAVLRRRRTKSSAALPPPAQVGAGSGAKPRAAEGVPPGQPLEQNLQTPAGMEGPTQPLKDQESLPDETPLEQLLEMETDLLEESESEEDEAIDIFVHRSKKTWVITPLSGRLELRSPRSDGLPPPGCTGVIWRLDEGVLRSAQDFREEEREDMTSFDQCLGRSVSRRLQKVSSGMRRLRGVTEKLEEKLAQFQEEKLELERKQRRVNKSIEESAKEHAELTSMREKILEDQNKLKEERARFDEEVRQTTDELAKSKRALSAGHCAVLPPHVLFLAAQDEFVRASPDLNEVDQASLQSMRAKPEAAFSAACSLFFTGGSAGADALVGALLASQSLLDAQAPRIFQSLEQLLGLSQAVARAANVDGRMRLSFAASSCTLWCSWQLSDYLSRKWEEVNVSDTPEDLDEEKDSSHHLSVLNRRIKLLAQAGSSLRRSVKTSADYWDHRRRFIRCLAKPGWDRVEVVRAKRTCACRDSEAPEALEAHFSQASSGAATDPTALEFEWLSGDWKVLLPLLTPHLPEGGRILHPGCGMSLLPIFLQREVHGQILSVDSSGEPQIQQVWMPCFAAVIKRSQFFERAQLSNMAQIAEAPEKAWEQIAEDLRRKGGVKDSDEFTPAALMHVGFIQDELVQKARLERLDQLLHTACPGAPREQETAEPTAEEFDALLCGGANGTGVLRGMMRKLGLDCQRESRGVHGLVRSRIKKLEHRREAASMLMDEMEKEVIALGYQMSEQVSTLTKLSGGQNQLMDDDSSCLEHLIPTSPCGGTASRTEVTALLPPGPELRCELREQLKQAQEDLEVARAELAAAKKVGASAWESVKQVLQDSQPEASLLDGRRALLAFARGKTRGTMIAEKLLAWDLRRKSTQAALFAWQTVIFSRRHAYRFKAYLDGRSQTELLEAVFQAWRHTVLQIWSTAAEGRLRRFDQILLRISARLLAGDGRTLQHLLFAQWRQLVRPKAIKATEPEEILKPAQAPKKCCCCVM</sequence>
<keyword evidence="1" id="KW-0175">Coiled coil</keyword>
<evidence type="ECO:0000256" key="2">
    <source>
        <dbReference type="SAM" id="MobiDB-lite"/>
    </source>
</evidence>
<dbReference type="Gene3D" id="1.20.920.20">
    <property type="match status" value="1"/>
</dbReference>
<feature type="region of interest" description="Disordered" evidence="2">
    <location>
        <begin position="1"/>
        <end position="70"/>
    </location>
</feature>
<feature type="coiled-coil region" evidence="1">
    <location>
        <begin position="177"/>
        <end position="253"/>
    </location>
</feature>
<evidence type="ECO:0000256" key="1">
    <source>
        <dbReference type="SAM" id="Coils"/>
    </source>
</evidence>
<organism evidence="3 4">
    <name type="scientific">Durusdinium trenchii</name>
    <dbReference type="NCBI Taxonomy" id="1381693"/>
    <lineage>
        <taxon>Eukaryota</taxon>
        <taxon>Sar</taxon>
        <taxon>Alveolata</taxon>
        <taxon>Dinophyceae</taxon>
        <taxon>Suessiales</taxon>
        <taxon>Symbiodiniaceae</taxon>
        <taxon>Durusdinium</taxon>
    </lineage>
</organism>
<comment type="caution">
    <text evidence="3">The sequence shown here is derived from an EMBL/GenBank/DDBJ whole genome shotgun (WGS) entry which is preliminary data.</text>
</comment>
<reference evidence="3 4" key="1">
    <citation type="submission" date="2024-02" db="EMBL/GenBank/DDBJ databases">
        <authorList>
            <person name="Chen Y."/>
            <person name="Shah S."/>
            <person name="Dougan E. K."/>
            <person name="Thang M."/>
            <person name="Chan C."/>
        </authorList>
    </citation>
    <scope>NUCLEOTIDE SEQUENCE [LARGE SCALE GENOMIC DNA]</scope>
</reference>
<dbReference type="Gene3D" id="3.40.50.150">
    <property type="entry name" value="Vaccinia Virus protein VP39"/>
    <property type="match status" value="1"/>
</dbReference>
<name>A0ABP0KGV5_9DINO</name>
<dbReference type="EMBL" id="CAXAMN010008668">
    <property type="protein sequence ID" value="CAK9026053.1"/>
    <property type="molecule type" value="Genomic_DNA"/>
</dbReference>
<gene>
    <name evidence="3" type="ORF">CCMP2556_LOCUS16214</name>
</gene>
<dbReference type="InterPro" id="IPR029063">
    <property type="entry name" value="SAM-dependent_MTases_sf"/>
</dbReference>
<feature type="compositionally biased region" description="Basic residues" evidence="2">
    <location>
        <begin position="1"/>
        <end position="12"/>
    </location>
</feature>
<protein>
    <submittedName>
        <fullName evidence="3">Uncharacterized protein</fullName>
    </submittedName>
</protein>
<evidence type="ECO:0000313" key="3">
    <source>
        <dbReference type="EMBL" id="CAK9026053.1"/>
    </source>
</evidence>